<name>A0A5C2S6C5_9APHY</name>
<feature type="region of interest" description="Disordered" evidence="1">
    <location>
        <begin position="106"/>
        <end position="128"/>
    </location>
</feature>
<accession>A0A5C2S6C5</accession>
<dbReference type="AlphaFoldDB" id="A0A5C2S6C5"/>
<evidence type="ECO:0000256" key="1">
    <source>
        <dbReference type="SAM" id="MobiDB-lite"/>
    </source>
</evidence>
<proteinExistence type="predicted"/>
<keyword evidence="3" id="KW-1185">Reference proteome</keyword>
<reference evidence="2" key="1">
    <citation type="journal article" date="2018" name="Genome Biol. Evol.">
        <title>Genomics and development of Lentinus tigrinus, a white-rot wood-decaying mushroom with dimorphic fruiting bodies.</title>
        <authorList>
            <person name="Wu B."/>
            <person name="Xu Z."/>
            <person name="Knudson A."/>
            <person name="Carlson A."/>
            <person name="Chen N."/>
            <person name="Kovaka S."/>
            <person name="LaButti K."/>
            <person name="Lipzen A."/>
            <person name="Pennachio C."/>
            <person name="Riley R."/>
            <person name="Schakwitz W."/>
            <person name="Umezawa K."/>
            <person name="Ohm R.A."/>
            <person name="Grigoriev I.V."/>
            <person name="Nagy L.G."/>
            <person name="Gibbons J."/>
            <person name="Hibbett D."/>
        </authorList>
    </citation>
    <scope>NUCLEOTIDE SEQUENCE [LARGE SCALE GENOMIC DNA]</scope>
    <source>
        <strain evidence="2">ALCF2SS1-6</strain>
    </source>
</reference>
<feature type="compositionally biased region" description="Low complexity" evidence="1">
    <location>
        <begin position="108"/>
        <end position="119"/>
    </location>
</feature>
<dbReference type="Proteomes" id="UP000313359">
    <property type="component" value="Unassembled WGS sequence"/>
</dbReference>
<sequence>MPASAHLGIRALSCLRFILSRHHHHRFIACTQPRTYSTQVVHLICSPSIILLALRTSPPPGAMVQAITATTPRVSPLLVCGACDAPPPVKLSTPRTFLSTIFFGGHRSTSQPSSGQQPPSSRPHVSLEPTAETRDQIEYCRVVDVPTPFSAGVHHAFAHTQVRSAILVLFSLSLSVVRLFSSLHLGLSEISPVRGIFYDCDCYMDMVSTLEYIVLPLRTRL</sequence>
<protein>
    <submittedName>
        <fullName evidence="2">Uncharacterized protein</fullName>
    </submittedName>
</protein>
<gene>
    <name evidence="2" type="ORF">L227DRAFT_159468</name>
</gene>
<organism evidence="2 3">
    <name type="scientific">Lentinus tigrinus ALCF2SS1-6</name>
    <dbReference type="NCBI Taxonomy" id="1328759"/>
    <lineage>
        <taxon>Eukaryota</taxon>
        <taxon>Fungi</taxon>
        <taxon>Dikarya</taxon>
        <taxon>Basidiomycota</taxon>
        <taxon>Agaricomycotina</taxon>
        <taxon>Agaricomycetes</taxon>
        <taxon>Polyporales</taxon>
        <taxon>Polyporaceae</taxon>
        <taxon>Lentinus</taxon>
    </lineage>
</organism>
<evidence type="ECO:0000313" key="3">
    <source>
        <dbReference type="Proteomes" id="UP000313359"/>
    </source>
</evidence>
<dbReference type="EMBL" id="ML122270">
    <property type="protein sequence ID" value="RPD59385.1"/>
    <property type="molecule type" value="Genomic_DNA"/>
</dbReference>
<evidence type="ECO:0000313" key="2">
    <source>
        <dbReference type="EMBL" id="RPD59385.1"/>
    </source>
</evidence>